<name>A0AAE1TCQ6_9FABA</name>
<dbReference type="InterPro" id="IPR050231">
    <property type="entry name" value="Iron_ascorbate_oxido_reductase"/>
</dbReference>
<keyword evidence="6" id="KW-0560">Oxidoreductase</keyword>
<dbReference type="Pfam" id="PF03171">
    <property type="entry name" value="2OG-FeII_Oxy"/>
    <property type="match status" value="1"/>
</dbReference>
<feature type="domain" description="Fe2OG dioxygenase" evidence="7">
    <location>
        <begin position="151"/>
        <end position="255"/>
    </location>
</feature>
<evidence type="ECO:0000259" key="7">
    <source>
        <dbReference type="PROSITE" id="PS51471"/>
    </source>
</evidence>
<gene>
    <name evidence="8" type="ORF">QN277_011794</name>
</gene>
<evidence type="ECO:0000313" key="9">
    <source>
        <dbReference type="Proteomes" id="UP001293593"/>
    </source>
</evidence>
<dbReference type="GO" id="GO:0016491">
    <property type="term" value="F:oxidoreductase activity"/>
    <property type="evidence" value="ECO:0007669"/>
    <property type="project" value="UniProtKB-KW"/>
</dbReference>
<dbReference type="FunFam" id="2.60.120.330:FF:000017">
    <property type="entry name" value="2-oxoglutarate-dependent dioxygenase DAO"/>
    <property type="match status" value="1"/>
</dbReference>
<keyword evidence="9" id="KW-1185">Reference proteome</keyword>
<dbReference type="InterPro" id="IPR044861">
    <property type="entry name" value="IPNS-like_FE2OG_OXY"/>
</dbReference>
<dbReference type="EMBL" id="JAWXYG010000002">
    <property type="protein sequence ID" value="KAK4280128.1"/>
    <property type="molecule type" value="Genomic_DNA"/>
</dbReference>
<organism evidence="8 9">
    <name type="scientific">Acacia crassicarpa</name>
    <name type="common">northern wattle</name>
    <dbReference type="NCBI Taxonomy" id="499986"/>
    <lineage>
        <taxon>Eukaryota</taxon>
        <taxon>Viridiplantae</taxon>
        <taxon>Streptophyta</taxon>
        <taxon>Embryophyta</taxon>
        <taxon>Tracheophyta</taxon>
        <taxon>Spermatophyta</taxon>
        <taxon>Magnoliopsida</taxon>
        <taxon>eudicotyledons</taxon>
        <taxon>Gunneridae</taxon>
        <taxon>Pentapetalae</taxon>
        <taxon>rosids</taxon>
        <taxon>fabids</taxon>
        <taxon>Fabales</taxon>
        <taxon>Fabaceae</taxon>
        <taxon>Caesalpinioideae</taxon>
        <taxon>mimosoid clade</taxon>
        <taxon>Acacieae</taxon>
        <taxon>Acacia</taxon>
    </lineage>
</organism>
<comment type="caution">
    <text evidence="8">The sequence shown here is derived from an EMBL/GenBank/DDBJ whole genome shotgun (WGS) entry which is preliminary data.</text>
</comment>
<dbReference type="Pfam" id="PF14226">
    <property type="entry name" value="DIOX_N"/>
    <property type="match status" value="1"/>
</dbReference>
<proteinExistence type="inferred from homology"/>
<dbReference type="GO" id="GO:0046872">
    <property type="term" value="F:metal ion binding"/>
    <property type="evidence" value="ECO:0007669"/>
    <property type="project" value="UniProtKB-KW"/>
</dbReference>
<comment type="similarity">
    <text evidence="6">Belongs to the iron/ascorbate-dependent oxidoreductase family.</text>
</comment>
<accession>A0AAE1TCQ6</accession>
<dbReference type="InterPro" id="IPR026992">
    <property type="entry name" value="DIOX_N"/>
</dbReference>
<comment type="function">
    <text evidence="3">2-oxoglutarate-dependent dioxygenase essential for auxin catabolism and maintenance of auxin homeostasis in reproductive organs. Catalyzes the irreversible oxidation of indole-3-acetic acid (IAA) to the biologically inactive 2-oxoindole-3-acetic acid (OxIAA).</text>
</comment>
<dbReference type="AlphaFoldDB" id="A0AAE1TCQ6"/>
<keyword evidence="2 6" id="KW-0408">Iron</keyword>
<evidence type="ECO:0000256" key="2">
    <source>
        <dbReference type="ARBA" id="ARBA00023004"/>
    </source>
</evidence>
<dbReference type="Gene3D" id="2.60.120.330">
    <property type="entry name" value="B-lactam Antibiotic, Isopenicillin N Synthase, Chain"/>
    <property type="match status" value="1"/>
</dbReference>
<sequence length="346" mass="38549">MTMCNIPVIDLQESADKQHEMKKKLREACEEWGCFRVTNHGVASSLMGEMKKVARTLHDLPLELKMRNTDVTSGSGYMPPSAANPLYEGLGLSDMASSEAIQTFCSHLDASPHQRKVIETYSKEVHKLLMGIAEKMGESLGLEEGVEEYFKGWACQFRINKYSFTPQTVGSSGLQIHTDGAFLTILQDDEHVGGLQVMNKFGSFVDVPPCPGSFFAILGDIAHVWSNGRFGYVKHRVECKEASVRFSIASFLLGPNEGEVRAPQELVDPNRPPLFLPFAYQHYKKLRVSNNMRAGEVLALLHAHSDTARGSVDTHAKASKSSFYNQLPKKFKRRIVILTTTLDLQP</sequence>
<dbReference type="InterPro" id="IPR027443">
    <property type="entry name" value="IPNS-like_sf"/>
</dbReference>
<evidence type="ECO:0000256" key="6">
    <source>
        <dbReference type="RuleBase" id="RU003682"/>
    </source>
</evidence>
<evidence type="ECO:0000256" key="4">
    <source>
        <dbReference type="ARBA" id="ARBA00074102"/>
    </source>
</evidence>
<evidence type="ECO:0000256" key="1">
    <source>
        <dbReference type="ARBA" id="ARBA00022723"/>
    </source>
</evidence>
<reference evidence="8" key="1">
    <citation type="submission" date="2023-10" db="EMBL/GenBank/DDBJ databases">
        <title>Chromosome-level genome of the transformable northern wattle, Acacia crassicarpa.</title>
        <authorList>
            <person name="Massaro I."/>
            <person name="Sinha N.R."/>
            <person name="Poethig S."/>
            <person name="Leichty A.R."/>
        </authorList>
    </citation>
    <scope>NUCLEOTIDE SEQUENCE</scope>
    <source>
        <strain evidence="8">Acra3RX</strain>
        <tissue evidence="8">Leaf</tissue>
    </source>
</reference>
<dbReference type="PANTHER" id="PTHR47990">
    <property type="entry name" value="2-OXOGLUTARATE (2OG) AND FE(II)-DEPENDENT OXYGENASE SUPERFAMILY PROTEIN-RELATED"/>
    <property type="match status" value="1"/>
</dbReference>
<dbReference type="InterPro" id="IPR005123">
    <property type="entry name" value="Oxoglu/Fe-dep_dioxygenase_dom"/>
</dbReference>
<protein>
    <recommendedName>
        <fullName evidence="4">2-oxoglutarate-dependent dioxygenase DAO</fullName>
    </recommendedName>
    <alternativeName>
        <fullName evidence="5">Protein DIOXYGENASE FOR AUXIN OXIDATION</fullName>
    </alternativeName>
</protein>
<evidence type="ECO:0000256" key="3">
    <source>
        <dbReference type="ARBA" id="ARBA00054658"/>
    </source>
</evidence>
<evidence type="ECO:0000256" key="5">
    <source>
        <dbReference type="ARBA" id="ARBA00076740"/>
    </source>
</evidence>
<dbReference type="Proteomes" id="UP001293593">
    <property type="component" value="Unassembled WGS sequence"/>
</dbReference>
<dbReference type="SUPFAM" id="SSF51197">
    <property type="entry name" value="Clavaminate synthase-like"/>
    <property type="match status" value="1"/>
</dbReference>
<dbReference type="PROSITE" id="PS51471">
    <property type="entry name" value="FE2OG_OXY"/>
    <property type="match status" value="1"/>
</dbReference>
<keyword evidence="1 6" id="KW-0479">Metal-binding</keyword>
<evidence type="ECO:0000313" key="8">
    <source>
        <dbReference type="EMBL" id="KAK4280128.1"/>
    </source>
</evidence>